<dbReference type="InterPro" id="IPR023393">
    <property type="entry name" value="START-like_dom_sf"/>
</dbReference>
<proteinExistence type="inferred from homology"/>
<dbReference type="CDD" id="cd07813">
    <property type="entry name" value="COQ10p_like"/>
    <property type="match status" value="1"/>
</dbReference>
<evidence type="ECO:0000313" key="5">
    <source>
        <dbReference type="EMBL" id="KAF4120172.1"/>
    </source>
</evidence>
<organism evidence="5 6">
    <name type="scientific">Geosmithia morbida</name>
    <dbReference type="NCBI Taxonomy" id="1094350"/>
    <lineage>
        <taxon>Eukaryota</taxon>
        <taxon>Fungi</taxon>
        <taxon>Dikarya</taxon>
        <taxon>Ascomycota</taxon>
        <taxon>Pezizomycotina</taxon>
        <taxon>Sordariomycetes</taxon>
        <taxon>Hypocreomycetidae</taxon>
        <taxon>Hypocreales</taxon>
        <taxon>Bionectriaceae</taxon>
        <taxon>Geosmithia</taxon>
    </lineage>
</organism>
<dbReference type="SUPFAM" id="SSF55961">
    <property type="entry name" value="Bet v1-like"/>
    <property type="match status" value="1"/>
</dbReference>
<comment type="function">
    <text evidence="3">Required for the function of coenzyme Q in the respiratory chain. May serve as a chaperone or may be involved in the transport of Q6 from its site of synthesis to the catalytic sites of the respiratory complexes.</text>
</comment>
<evidence type="ECO:0000259" key="4">
    <source>
        <dbReference type="Pfam" id="PF03364"/>
    </source>
</evidence>
<dbReference type="GO" id="GO:0045333">
    <property type="term" value="P:cellular respiration"/>
    <property type="evidence" value="ECO:0007669"/>
    <property type="project" value="InterPro"/>
</dbReference>
<dbReference type="OrthoDB" id="292693at2759"/>
<name>A0A9P4YQX3_9HYPO</name>
<dbReference type="GeneID" id="55969527"/>
<comment type="similarity">
    <text evidence="1">Belongs to the COQ10 family.</text>
</comment>
<dbReference type="InterPro" id="IPR005031">
    <property type="entry name" value="COQ10_START"/>
</dbReference>
<dbReference type="Gene3D" id="3.30.530.20">
    <property type="match status" value="1"/>
</dbReference>
<dbReference type="InterPro" id="IPR044996">
    <property type="entry name" value="COQ10-like"/>
</dbReference>
<evidence type="ECO:0000256" key="1">
    <source>
        <dbReference type="ARBA" id="ARBA00006885"/>
    </source>
</evidence>
<protein>
    <submittedName>
        <fullName evidence="5">Coenzyme Q-binding protein COQ10</fullName>
    </submittedName>
</protein>
<evidence type="ECO:0000313" key="6">
    <source>
        <dbReference type="Proteomes" id="UP000749293"/>
    </source>
</evidence>
<comment type="caution">
    <text evidence="5">The sequence shown here is derived from an EMBL/GenBank/DDBJ whole genome shotgun (WGS) entry which is preliminary data.</text>
</comment>
<dbReference type="Proteomes" id="UP000749293">
    <property type="component" value="Unassembled WGS sequence"/>
</dbReference>
<comment type="subunit">
    <text evidence="2">Interacts with coenzyme Q.</text>
</comment>
<sequence>MATRTARRICPARLRGTTRLGLSPCPARGRPFFSLPSSATAQHLTATRILPYALDPVYDLIADVDSYSTFLPYCSSSPVTAWSPPDSKTGRRWPVRADLHVGWGGFDEVFSSRLHCIPGQSVEAVSGDGDRDSSSSKTGSAVFTSLVTRWSVRALQGGTTSPSPRTQVHLDIRYQFTNPLYAAVSAAVSDKVASLMIEAFEKRAREKLGGRL</sequence>
<dbReference type="RefSeq" id="XP_035318824.1">
    <property type="nucleotide sequence ID" value="XM_035465275.1"/>
</dbReference>
<dbReference type="PANTHER" id="PTHR12901:SF10">
    <property type="entry name" value="COENZYME Q-BINDING PROTEIN COQ10, MITOCHONDRIAL"/>
    <property type="match status" value="1"/>
</dbReference>
<reference evidence="5" key="1">
    <citation type="submission" date="2020-03" db="EMBL/GenBank/DDBJ databases">
        <title>Site-based positive gene gene selection in Geosmithia morbida across the United States reveals a broad range of putative effectors and factors for local host and environmental adapation.</title>
        <authorList>
            <person name="Onufrak A."/>
            <person name="Murdoch R.W."/>
            <person name="Gazis R."/>
            <person name="Huff M."/>
            <person name="Staton M."/>
            <person name="Klingeman W."/>
            <person name="Hadziabdic D."/>
        </authorList>
    </citation>
    <scope>NUCLEOTIDE SEQUENCE</scope>
    <source>
        <strain evidence="5">1262</strain>
    </source>
</reference>
<feature type="domain" description="Coenzyme Q-binding protein COQ10 START" evidence="4">
    <location>
        <begin position="51"/>
        <end position="201"/>
    </location>
</feature>
<dbReference type="EMBL" id="JAANYQ010000018">
    <property type="protein sequence ID" value="KAF4120172.1"/>
    <property type="molecule type" value="Genomic_DNA"/>
</dbReference>
<evidence type="ECO:0000256" key="3">
    <source>
        <dbReference type="ARBA" id="ARBA00024947"/>
    </source>
</evidence>
<evidence type="ECO:0000256" key="2">
    <source>
        <dbReference type="ARBA" id="ARBA00011814"/>
    </source>
</evidence>
<gene>
    <name evidence="5" type="ORF">GMORB2_3299</name>
</gene>
<keyword evidence="6" id="KW-1185">Reference proteome</keyword>
<dbReference type="GO" id="GO:0005739">
    <property type="term" value="C:mitochondrion"/>
    <property type="evidence" value="ECO:0007669"/>
    <property type="project" value="TreeGrafter"/>
</dbReference>
<dbReference type="Pfam" id="PF03364">
    <property type="entry name" value="Polyketide_cyc"/>
    <property type="match status" value="1"/>
</dbReference>
<dbReference type="AlphaFoldDB" id="A0A9P4YQX3"/>
<dbReference type="GO" id="GO:0048039">
    <property type="term" value="F:ubiquinone binding"/>
    <property type="evidence" value="ECO:0007669"/>
    <property type="project" value="InterPro"/>
</dbReference>
<dbReference type="PANTHER" id="PTHR12901">
    <property type="entry name" value="SPERM PROTEIN HOMOLOG"/>
    <property type="match status" value="1"/>
</dbReference>
<accession>A0A9P4YQX3</accession>